<dbReference type="EMBL" id="KV878178">
    <property type="protein sequence ID" value="OJI89239.1"/>
    <property type="molecule type" value="Genomic_DNA"/>
</dbReference>
<reference evidence="2" key="1">
    <citation type="journal article" date="2017" name="Genome Biol.">
        <title>Comparative genomics reveals high biological diversity and specific adaptations in the industrially and medically important fungal genus Aspergillus.</title>
        <authorList>
            <person name="de Vries R.P."/>
            <person name="Riley R."/>
            <person name="Wiebenga A."/>
            <person name="Aguilar-Osorio G."/>
            <person name="Amillis S."/>
            <person name="Uchima C.A."/>
            <person name="Anderluh G."/>
            <person name="Asadollahi M."/>
            <person name="Askin M."/>
            <person name="Barry K."/>
            <person name="Battaglia E."/>
            <person name="Bayram O."/>
            <person name="Benocci T."/>
            <person name="Braus-Stromeyer S.A."/>
            <person name="Caldana C."/>
            <person name="Canovas D."/>
            <person name="Cerqueira G.C."/>
            <person name="Chen F."/>
            <person name="Chen W."/>
            <person name="Choi C."/>
            <person name="Clum A."/>
            <person name="Dos Santos R.A."/>
            <person name="Damasio A.R."/>
            <person name="Diallinas G."/>
            <person name="Emri T."/>
            <person name="Fekete E."/>
            <person name="Flipphi M."/>
            <person name="Freyberg S."/>
            <person name="Gallo A."/>
            <person name="Gournas C."/>
            <person name="Habgood R."/>
            <person name="Hainaut M."/>
            <person name="Harispe M.L."/>
            <person name="Henrissat B."/>
            <person name="Hilden K.S."/>
            <person name="Hope R."/>
            <person name="Hossain A."/>
            <person name="Karabika E."/>
            <person name="Karaffa L."/>
            <person name="Karanyi Z."/>
            <person name="Krasevec N."/>
            <person name="Kuo A."/>
            <person name="Kusch H."/>
            <person name="LaButti K."/>
            <person name="Lagendijk E.L."/>
            <person name="Lapidus A."/>
            <person name="Levasseur A."/>
            <person name="Lindquist E."/>
            <person name="Lipzen A."/>
            <person name="Logrieco A.F."/>
            <person name="MacCabe A."/>
            <person name="Maekelae M.R."/>
            <person name="Malavazi I."/>
            <person name="Melin P."/>
            <person name="Meyer V."/>
            <person name="Mielnichuk N."/>
            <person name="Miskei M."/>
            <person name="Molnar A.P."/>
            <person name="Mule G."/>
            <person name="Ngan C.Y."/>
            <person name="Orejas M."/>
            <person name="Orosz E."/>
            <person name="Ouedraogo J.P."/>
            <person name="Overkamp K.M."/>
            <person name="Park H.-S."/>
            <person name="Perrone G."/>
            <person name="Piumi F."/>
            <person name="Punt P.J."/>
            <person name="Ram A.F."/>
            <person name="Ramon A."/>
            <person name="Rauscher S."/>
            <person name="Record E."/>
            <person name="Riano-Pachon D.M."/>
            <person name="Robert V."/>
            <person name="Roehrig J."/>
            <person name="Ruller R."/>
            <person name="Salamov A."/>
            <person name="Salih N.S."/>
            <person name="Samson R.A."/>
            <person name="Sandor E."/>
            <person name="Sanguinetti M."/>
            <person name="Schuetze T."/>
            <person name="Sepcic K."/>
            <person name="Shelest E."/>
            <person name="Sherlock G."/>
            <person name="Sophianopoulou V."/>
            <person name="Squina F.M."/>
            <person name="Sun H."/>
            <person name="Susca A."/>
            <person name="Todd R.B."/>
            <person name="Tsang A."/>
            <person name="Unkles S.E."/>
            <person name="van de Wiele N."/>
            <person name="van Rossen-Uffink D."/>
            <person name="Oliveira J.V."/>
            <person name="Vesth T.C."/>
            <person name="Visser J."/>
            <person name="Yu J.-H."/>
            <person name="Zhou M."/>
            <person name="Andersen M.R."/>
            <person name="Archer D.B."/>
            <person name="Baker S.E."/>
            <person name="Benoit I."/>
            <person name="Brakhage A.A."/>
            <person name="Braus G.H."/>
            <person name="Fischer R."/>
            <person name="Frisvad J.C."/>
            <person name="Goldman G.H."/>
            <person name="Houbraken J."/>
            <person name="Oakley B."/>
            <person name="Pocsi I."/>
            <person name="Scazzocchio C."/>
            <person name="Seiboth B."/>
            <person name="vanKuyk P.A."/>
            <person name="Wortman J."/>
            <person name="Dyer P.S."/>
            <person name="Grigoriev I.V."/>
        </authorList>
    </citation>
    <scope>NUCLEOTIDE SEQUENCE [LARGE SCALE GENOMIC DNA]</scope>
    <source>
        <strain evidence="2">CBS 134.48</strain>
    </source>
</reference>
<accession>A0A1L9NJ10</accession>
<keyword evidence="2" id="KW-1185">Reference proteome</keyword>
<evidence type="ECO:0000313" key="1">
    <source>
        <dbReference type="EMBL" id="OJI89239.1"/>
    </source>
</evidence>
<protein>
    <submittedName>
        <fullName evidence="1">Uncharacterized protein</fullName>
    </submittedName>
</protein>
<organism evidence="1 2">
    <name type="scientific">Aspergillus tubingensis (strain CBS 134.48)</name>
    <dbReference type="NCBI Taxonomy" id="767770"/>
    <lineage>
        <taxon>Eukaryota</taxon>
        <taxon>Fungi</taxon>
        <taxon>Dikarya</taxon>
        <taxon>Ascomycota</taxon>
        <taxon>Pezizomycotina</taxon>
        <taxon>Eurotiomycetes</taxon>
        <taxon>Eurotiomycetidae</taxon>
        <taxon>Eurotiales</taxon>
        <taxon>Aspergillaceae</taxon>
        <taxon>Aspergillus</taxon>
        <taxon>Aspergillus subgen. Circumdati</taxon>
    </lineage>
</organism>
<dbReference type="AlphaFoldDB" id="A0A1L9NJ10"/>
<gene>
    <name evidence="1" type="ORF">ASPTUDRAFT_50259</name>
</gene>
<dbReference type="Proteomes" id="UP000184304">
    <property type="component" value="Unassembled WGS sequence"/>
</dbReference>
<proteinExistence type="predicted"/>
<evidence type="ECO:0000313" key="2">
    <source>
        <dbReference type="Proteomes" id="UP000184304"/>
    </source>
</evidence>
<dbReference type="VEuPathDB" id="FungiDB:ASPTUDRAFT_50259"/>
<name>A0A1L9NJ10_ASPTC</name>
<sequence length="54" mass="6151">MEKTFMFTQPVLCRGNNAKNAVLWLLDFEGRVLPDGPFDFVQVLQYPGGMDCLQ</sequence>